<dbReference type="InterPro" id="IPR002545">
    <property type="entry name" value="CheW-lke_dom"/>
</dbReference>
<dbReference type="KEGG" id="saca:FFV09_07335"/>
<proteinExistence type="predicted"/>
<dbReference type="Gene3D" id="2.30.30.40">
    <property type="entry name" value="SH3 Domains"/>
    <property type="match status" value="1"/>
</dbReference>
<dbReference type="GO" id="GO:0006935">
    <property type="term" value="P:chemotaxis"/>
    <property type="evidence" value="ECO:0007669"/>
    <property type="project" value="InterPro"/>
</dbReference>
<dbReference type="Pfam" id="PF01584">
    <property type="entry name" value="CheW"/>
    <property type="match status" value="1"/>
</dbReference>
<dbReference type="PANTHER" id="PTHR22617">
    <property type="entry name" value="CHEMOTAXIS SENSOR HISTIDINE KINASE-RELATED"/>
    <property type="match status" value="1"/>
</dbReference>
<dbReference type="GO" id="GO:0005829">
    <property type="term" value="C:cytosol"/>
    <property type="evidence" value="ECO:0007669"/>
    <property type="project" value="TreeGrafter"/>
</dbReference>
<name>A0A4Y6USM1_SACBS</name>
<dbReference type="RefSeq" id="WP_141447245.1">
    <property type="nucleotide sequence ID" value="NZ_CBCSAZ010000011.1"/>
</dbReference>
<dbReference type="GO" id="GO:0007165">
    <property type="term" value="P:signal transduction"/>
    <property type="evidence" value="ECO:0007669"/>
    <property type="project" value="InterPro"/>
</dbReference>
<accession>A0A4Y6USM1</accession>
<sequence length="139" mass="15544">MSDFILFKLADKTYGIPFHEIDEIQNSKPGTSIPFSSNWHEGVVKIREEIYTILNLRKKLNVSHDDQQDTDKFILLRREKVALLVDSLDDTASVPDSALTDNEEAASRRFLPSVFEHGDRLVLVLNVDTLLASTTGGGA</sequence>
<dbReference type="Gene3D" id="2.40.50.180">
    <property type="entry name" value="CheA-289, Domain 4"/>
    <property type="match status" value="1"/>
</dbReference>
<organism evidence="2 3">
    <name type="scientific">Saccharibacillus brassicae</name>
    <dbReference type="NCBI Taxonomy" id="2583377"/>
    <lineage>
        <taxon>Bacteria</taxon>
        <taxon>Bacillati</taxon>
        <taxon>Bacillota</taxon>
        <taxon>Bacilli</taxon>
        <taxon>Bacillales</taxon>
        <taxon>Paenibacillaceae</taxon>
        <taxon>Saccharibacillus</taxon>
    </lineage>
</organism>
<evidence type="ECO:0000259" key="1">
    <source>
        <dbReference type="PROSITE" id="PS50851"/>
    </source>
</evidence>
<protein>
    <submittedName>
        <fullName evidence="2">Chemotaxis protein CheW</fullName>
    </submittedName>
</protein>
<feature type="domain" description="CheW-like" evidence="1">
    <location>
        <begin position="1"/>
        <end position="136"/>
    </location>
</feature>
<reference evidence="2 3" key="1">
    <citation type="submission" date="2019-06" db="EMBL/GenBank/DDBJ databases">
        <title>Saccharibacillus brassicae sp. nov., an endophytic bacterium isolated from Chinese cabbage seeds (Brassica pekinensis).</title>
        <authorList>
            <person name="Jiang L."/>
            <person name="Lee J."/>
            <person name="Kim S.W."/>
        </authorList>
    </citation>
    <scope>NUCLEOTIDE SEQUENCE [LARGE SCALE GENOMIC DNA]</scope>
    <source>
        <strain evidence="3">KCTC 43072 / ATSA2</strain>
    </source>
</reference>
<dbReference type="InterPro" id="IPR039315">
    <property type="entry name" value="CheW"/>
</dbReference>
<evidence type="ECO:0000313" key="2">
    <source>
        <dbReference type="EMBL" id="QDH20683.1"/>
    </source>
</evidence>
<gene>
    <name evidence="2" type="ORF">FFV09_07335</name>
</gene>
<dbReference type="SMART" id="SM00260">
    <property type="entry name" value="CheW"/>
    <property type="match status" value="1"/>
</dbReference>
<dbReference type="PANTHER" id="PTHR22617:SF23">
    <property type="entry name" value="CHEMOTAXIS PROTEIN CHEW"/>
    <property type="match status" value="1"/>
</dbReference>
<dbReference type="PROSITE" id="PS50851">
    <property type="entry name" value="CHEW"/>
    <property type="match status" value="1"/>
</dbReference>
<dbReference type="CDD" id="cd00588">
    <property type="entry name" value="CheW_like"/>
    <property type="match status" value="1"/>
</dbReference>
<dbReference type="OrthoDB" id="9794382at2"/>
<keyword evidence="3" id="KW-1185">Reference proteome</keyword>
<dbReference type="EMBL" id="CP041217">
    <property type="protein sequence ID" value="QDH20683.1"/>
    <property type="molecule type" value="Genomic_DNA"/>
</dbReference>
<dbReference type="InterPro" id="IPR036061">
    <property type="entry name" value="CheW-like_dom_sf"/>
</dbReference>
<dbReference type="Proteomes" id="UP000316968">
    <property type="component" value="Chromosome"/>
</dbReference>
<dbReference type="SUPFAM" id="SSF50341">
    <property type="entry name" value="CheW-like"/>
    <property type="match status" value="1"/>
</dbReference>
<dbReference type="AlphaFoldDB" id="A0A4Y6USM1"/>
<evidence type="ECO:0000313" key="3">
    <source>
        <dbReference type="Proteomes" id="UP000316968"/>
    </source>
</evidence>